<dbReference type="NCBIfam" id="TIGR00229">
    <property type="entry name" value="sensory_box"/>
    <property type="match status" value="1"/>
</dbReference>
<dbReference type="InterPro" id="IPR042240">
    <property type="entry name" value="CHASE_sf"/>
</dbReference>
<dbReference type="InterPro" id="IPR013656">
    <property type="entry name" value="PAS_4"/>
</dbReference>
<dbReference type="RefSeq" id="WP_180283337.1">
    <property type="nucleotide sequence ID" value="NZ_JABFDB010000012.1"/>
</dbReference>
<dbReference type="SUPFAM" id="SSF55073">
    <property type="entry name" value="Nucleotide cyclase"/>
    <property type="match status" value="1"/>
</dbReference>
<evidence type="ECO:0000256" key="2">
    <source>
        <dbReference type="ARBA" id="ARBA00022692"/>
    </source>
</evidence>
<dbReference type="InterPro" id="IPR052155">
    <property type="entry name" value="Biofilm_reg_signaling"/>
</dbReference>
<dbReference type="InterPro" id="IPR000700">
    <property type="entry name" value="PAS-assoc_C"/>
</dbReference>
<dbReference type="SMART" id="SM00267">
    <property type="entry name" value="GGDEF"/>
    <property type="match status" value="1"/>
</dbReference>
<dbReference type="InterPro" id="IPR035965">
    <property type="entry name" value="PAS-like_dom_sf"/>
</dbReference>
<dbReference type="InterPro" id="IPR001633">
    <property type="entry name" value="EAL_dom"/>
</dbReference>
<feature type="domain" description="PAC" evidence="7">
    <location>
        <begin position="427"/>
        <end position="479"/>
    </location>
</feature>
<keyword evidence="4 5" id="KW-0472">Membrane</keyword>
<evidence type="ECO:0000256" key="1">
    <source>
        <dbReference type="ARBA" id="ARBA00004370"/>
    </source>
</evidence>
<dbReference type="Gene3D" id="3.20.20.450">
    <property type="entry name" value="EAL domain"/>
    <property type="match status" value="1"/>
</dbReference>
<dbReference type="PROSITE" id="PS50113">
    <property type="entry name" value="PAC"/>
    <property type="match status" value="1"/>
</dbReference>
<keyword evidence="12" id="KW-1185">Reference proteome</keyword>
<dbReference type="Pfam" id="PF00563">
    <property type="entry name" value="EAL"/>
    <property type="match status" value="1"/>
</dbReference>
<feature type="domain" description="CHASE" evidence="8">
    <location>
        <begin position="85"/>
        <end position="254"/>
    </location>
</feature>
<dbReference type="PROSITE" id="PS50887">
    <property type="entry name" value="GGDEF"/>
    <property type="match status" value="1"/>
</dbReference>
<evidence type="ECO:0000259" key="9">
    <source>
        <dbReference type="PROSITE" id="PS50883"/>
    </source>
</evidence>
<dbReference type="EMBL" id="JABFDB010000012">
    <property type="protein sequence ID" value="NYZ21562.1"/>
    <property type="molecule type" value="Genomic_DNA"/>
</dbReference>
<evidence type="ECO:0000259" key="6">
    <source>
        <dbReference type="PROSITE" id="PS50112"/>
    </source>
</evidence>
<dbReference type="SMART" id="SM00052">
    <property type="entry name" value="EAL"/>
    <property type="match status" value="1"/>
</dbReference>
<dbReference type="PANTHER" id="PTHR44757:SF2">
    <property type="entry name" value="BIOFILM ARCHITECTURE MAINTENANCE PROTEIN MBAA"/>
    <property type="match status" value="1"/>
</dbReference>
<reference evidence="11 12" key="1">
    <citation type="submission" date="2020-05" db="EMBL/GenBank/DDBJ databases">
        <title>Azospirillum oleiclasticum sp. nov, a nitrogen-fixing and heavy crude oil-emulsifying bacterium isolated from the crude oil of Yumen Oilfield.</title>
        <authorList>
            <person name="Wu D."/>
            <person name="Cai M."/>
            <person name="Zhang X."/>
        </authorList>
    </citation>
    <scope>NUCLEOTIDE SEQUENCE [LARGE SCALE GENOMIC DNA]</scope>
    <source>
        <strain evidence="11 12">ROY-1-1-2</strain>
    </source>
</reference>
<dbReference type="PROSITE" id="PS50883">
    <property type="entry name" value="EAL"/>
    <property type="match status" value="1"/>
</dbReference>
<comment type="subcellular location">
    <subcellularLocation>
        <location evidence="1">Membrane</location>
    </subcellularLocation>
</comment>
<dbReference type="Gene3D" id="3.30.450.20">
    <property type="entry name" value="PAS domain"/>
    <property type="match status" value="1"/>
</dbReference>
<dbReference type="SMART" id="SM00091">
    <property type="entry name" value="PAS"/>
    <property type="match status" value="1"/>
</dbReference>
<sequence>MFWRDSLDANSPATTTERADTRLAWVVLLVALSLTGLVWLNASREVRAAADERFARRVSEIHDQINDRLSIYAHLLNSASGLLRAVPEAGRDAWTSFVGDLDLEARFPGVPAVAFAAAVTDRDSDRLVAEARADGIDGFRIWPAQAEGGLRVINLYAAPVNGMNLRALGFDLMSEPVRRRAVEAARDSGTTTVTGTITLKIDETSRPQPAFIMFAPVYRFNATPRTVDERRGAFQGVVLSPIRLEPMFATVLALWPGDVAVAVHDGTPAPVFRSHPERPDAPMLTATRELKVGGRVWTLRFESRAPFEVPVRGGWPTVLLAVGVAISVLLFLIVWGLATNRSRAMALARRMTASLRRRETELNQLFSQSPLGIALIGTDGRIVDCNDAVVRMLGLPRPQLIGYHVGAGLGDGAVATAIEDALAGEPRSLETANLLLRDGRRGHFNLHVQPVYDGTDFLFVLCFLEDIGERKRAEQHVHYLAHYDALTGLPNRVLLYERLNQELARARRERTRVAALFIDLDRFKVINDSLGHSFGDEFLRSIAQRLRLSLPDGDFVGRLGGDEFLVVSGGCSNPADAGELAETLRRELGRPVMLNGQSCVLSPSIGIALFPDDAQDAEGLIRCADIAMYSAKDAGRDTHRFVTAEMGTRSRERLDVEASLRHALESGQLFLTYQPQVRIADGTIAGLEALIRWRHPENGAMLPGRFLPVAEESGLILPIGEWVLNEVCRQIREWQGRIGLSVPVAVNISGVQFRDSRLPGQILAALDTHGLKGPELEIEVTESVLIHNLDSTAATLRALKQRGVLVALDDFGTGYSSLSYLHRFPIDTLKIDRSFILNLESDPMARSIPRAVIGLGTALGLSVVAEGVETPGQLALLSEMKCDLAQGYLFGRPLPAAETEPLLAAGVLRPAERQTLPHIGAV</sequence>
<keyword evidence="3 5" id="KW-1133">Transmembrane helix</keyword>
<dbReference type="SMART" id="SM01079">
    <property type="entry name" value="CHASE"/>
    <property type="match status" value="1"/>
</dbReference>
<dbReference type="InterPro" id="IPR006189">
    <property type="entry name" value="CHASE_dom"/>
</dbReference>
<gene>
    <name evidence="11" type="ORF">HND93_17760</name>
</gene>
<dbReference type="InterPro" id="IPR035919">
    <property type="entry name" value="EAL_sf"/>
</dbReference>
<dbReference type="Gene3D" id="3.30.70.270">
    <property type="match status" value="1"/>
</dbReference>
<keyword evidence="2 5" id="KW-0812">Transmembrane</keyword>
<evidence type="ECO:0000259" key="8">
    <source>
        <dbReference type="PROSITE" id="PS50839"/>
    </source>
</evidence>
<dbReference type="NCBIfam" id="TIGR00254">
    <property type="entry name" value="GGDEF"/>
    <property type="match status" value="1"/>
</dbReference>
<protein>
    <submittedName>
        <fullName evidence="11">EAL domain-containing protein</fullName>
    </submittedName>
</protein>
<dbReference type="Pfam" id="PF03924">
    <property type="entry name" value="CHASE"/>
    <property type="match status" value="1"/>
</dbReference>
<dbReference type="SUPFAM" id="SSF141868">
    <property type="entry name" value="EAL domain-like"/>
    <property type="match status" value="1"/>
</dbReference>
<dbReference type="PROSITE" id="PS50839">
    <property type="entry name" value="CHASE"/>
    <property type="match status" value="1"/>
</dbReference>
<evidence type="ECO:0000256" key="3">
    <source>
        <dbReference type="ARBA" id="ARBA00022989"/>
    </source>
</evidence>
<comment type="caution">
    <text evidence="11">The sequence shown here is derived from an EMBL/GenBank/DDBJ whole genome shotgun (WGS) entry which is preliminary data.</text>
</comment>
<dbReference type="SUPFAM" id="SSF55785">
    <property type="entry name" value="PYP-like sensor domain (PAS domain)"/>
    <property type="match status" value="1"/>
</dbReference>
<proteinExistence type="predicted"/>
<evidence type="ECO:0000256" key="5">
    <source>
        <dbReference type="SAM" id="Phobius"/>
    </source>
</evidence>
<dbReference type="CDD" id="cd01949">
    <property type="entry name" value="GGDEF"/>
    <property type="match status" value="1"/>
</dbReference>
<dbReference type="PROSITE" id="PS50112">
    <property type="entry name" value="PAS"/>
    <property type="match status" value="1"/>
</dbReference>
<evidence type="ECO:0000313" key="12">
    <source>
        <dbReference type="Proteomes" id="UP000584642"/>
    </source>
</evidence>
<evidence type="ECO:0000259" key="7">
    <source>
        <dbReference type="PROSITE" id="PS50113"/>
    </source>
</evidence>
<dbReference type="PANTHER" id="PTHR44757">
    <property type="entry name" value="DIGUANYLATE CYCLASE DGCP"/>
    <property type="match status" value="1"/>
</dbReference>
<dbReference type="InterPro" id="IPR000014">
    <property type="entry name" value="PAS"/>
</dbReference>
<accession>A0ABX2TEC3</accession>
<dbReference type="Gene3D" id="3.30.450.350">
    <property type="entry name" value="CHASE domain"/>
    <property type="match status" value="1"/>
</dbReference>
<dbReference type="CDD" id="cd01948">
    <property type="entry name" value="EAL"/>
    <property type="match status" value="1"/>
</dbReference>
<feature type="domain" description="GGDEF" evidence="10">
    <location>
        <begin position="511"/>
        <end position="644"/>
    </location>
</feature>
<dbReference type="Pfam" id="PF00990">
    <property type="entry name" value="GGDEF"/>
    <property type="match status" value="1"/>
</dbReference>
<feature type="domain" description="PAS" evidence="6">
    <location>
        <begin position="358"/>
        <end position="402"/>
    </location>
</feature>
<feature type="transmembrane region" description="Helical" evidence="5">
    <location>
        <begin position="318"/>
        <end position="338"/>
    </location>
</feature>
<dbReference type="CDD" id="cd00130">
    <property type="entry name" value="PAS"/>
    <property type="match status" value="1"/>
</dbReference>
<dbReference type="Pfam" id="PF08448">
    <property type="entry name" value="PAS_4"/>
    <property type="match status" value="1"/>
</dbReference>
<dbReference type="Proteomes" id="UP000584642">
    <property type="component" value="Unassembled WGS sequence"/>
</dbReference>
<evidence type="ECO:0000256" key="4">
    <source>
        <dbReference type="ARBA" id="ARBA00023136"/>
    </source>
</evidence>
<evidence type="ECO:0000259" key="10">
    <source>
        <dbReference type="PROSITE" id="PS50887"/>
    </source>
</evidence>
<dbReference type="InterPro" id="IPR029787">
    <property type="entry name" value="Nucleotide_cyclase"/>
</dbReference>
<name>A0ABX2TEC3_9PROT</name>
<evidence type="ECO:0000313" key="11">
    <source>
        <dbReference type="EMBL" id="NYZ21562.1"/>
    </source>
</evidence>
<organism evidence="11 12">
    <name type="scientific">Azospirillum oleiclasticum</name>
    <dbReference type="NCBI Taxonomy" id="2735135"/>
    <lineage>
        <taxon>Bacteria</taxon>
        <taxon>Pseudomonadati</taxon>
        <taxon>Pseudomonadota</taxon>
        <taxon>Alphaproteobacteria</taxon>
        <taxon>Rhodospirillales</taxon>
        <taxon>Azospirillaceae</taxon>
        <taxon>Azospirillum</taxon>
    </lineage>
</organism>
<feature type="transmembrane region" description="Helical" evidence="5">
    <location>
        <begin position="23"/>
        <end position="42"/>
    </location>
</feature>
<dbReference type="InterPro" id="IPR000160">
    <property type="entry name" value="GGDEF_dom"/>
</dbReference>
<dbReference type="InterPro" id="IPR043128">
    <property type="entry name" value="Rev_trsase/Diguanyl_cyclase"/>
</dbReference>
<feature type="domain" description="EAL" evidence="9">
    <location>
        <begin position="653"/>
        <end position="907"/>
    </location>
</feature>